<evidence type="ECO:0000313" key="2">
    <source>
        <dbReference type="Proteomes" id="UP001162992"/>
    </source>
</evidence>
<keyword evidence="2" id="KW-1185">Reference proteome</keyword>
<accession>A0ACC2DC01</accession>
<dbReference type="Proteomes" id="UP001162992">
    <property type="component" value="Chromosome 6"/>
</dbReference>
<name>A0ACC2DC01_DIPCM</name>
<reference evidence="2" key="1">
    <citation type="journal article" date="2024" name="Proc. Natl. Acad. Sci. U.S.A.">
        <title>Extraordinary preservation of gene collinearity over three hundred million years revealed in homosporous lycophytes.</title>
        <authorList>
            <person name="Li C."/>
            <person name="Wickell D."/>
            <person name="Kuo L.Y."/>
            <person name="Chen X."/>
            <person name="Nie B."/>
            <person name="Liao X."/>
            <person name="Peng D."/>
            <person name="Ji J."/>
            <person name="Jenkins J."/>
            <person name="Williams M."/>
            <person name="Shu S."/>
            <person name="Plott C."/>
            <person name="Barry K."/>
            <person name="Rajasekar S."/>
            <person name="Grimwood J."/>
            <person name="Han X."/>
            <person name="Sun S."/>
            <person name="Hou Z."/>
            <person name="He W."/>
            <person name="Dai G."/>
            <person name="Sun C."/>
            <person name="Schmutz J."/>
            <person name="Leebens-Mack J.H."/>
            <person name="Li F.W."/>
            <person name="Wang L."/>
        </authorList>
    </citation>
    <scope>NUCLEOTIDE SEQUENCE [LARGE SCALE GENOMIC DNA]</scope>
    <source>
        <strain evidence="2">cv. PW_Plant_1</strain>
    </source>
</reference>
<organism evidence="1 2">
    <name type="scientific">Diphasiastrum complanatum</name>
    <name type="common">Issler's clubmoss</name>
    <name type="synonym">Lycopodium complanatum</name>
    <dbReference type="NCBI Taxonomy" id="34168"/>
    <lineage>
        <taxon>Eukaryota</taxon>
        <taxon>Viridiplantae</taxon>
        <taxon>Streptophyta</taxon>
        <taxon>Embryophyta</taxon>
        <taxon>Tracheophyta</taxon>
        <taxon>Lycopodiopsida</taxon>
        <taxon>Lycopodiales</taxon>
        <taxon>Lycopodiaceae</taxon>
        <taxon>Lycopodioideae</taxon>
        <taxon>Diphasiastrum</taxon>
    </lineage>
</organism>
<proteinExistence type="predicted"/>
<protein>
    <submittedName>
        <fullName evidence="1">Uncharacterized protein</fullName>
    </submittedName>
</protein>
<comment type="caution">
    <text evidence="1">The sequence shown here is derived from an EMBL/GenBank/DDBJ whole genome shotgun (WGS) entry which is preliminary data.</text>
</comment>
<gene>
    <name evidence="1" type="ORF">O6H91_06G029100</name>
</gene>
<evidence type="ECO:0000313" key="1">
    <source>
        <dbReference type="EMBL" id="KAJ7551801.1"/>
    </source>
</evidence>
<dbReference type="EMBL" id="CM055097">
    <property type="protein sequence ID" value="KAJ7551801.1"/>
    <property type="molecule type" value="Genomic_DNA"/>
</dbReference>
<sequence>MASLTVSPQLKYFNHPHSNCCCNTTGRSSALLPHFAICSSRRSSTRSNIHCNNAHPLDLNSLPPFLAFQFSQSQLPLKRTQIFVQQSGVHSRSSNNVHVGCCSSGSRNNGWEVMSVRVVKGLWESIRGAFLANPPTWESAIVANATIFLVGAQLLRAGLTGTGIAHAFVLAVLTWRAFAGQGLLLAAIFFIMGTAATKVKIKQKEVERTAEKRKGRRGPASVWGSGSAGTLCALASIAGYGGPSFSPVWKLAFVASFCTKLSDTVSSEIGKAYGKTTYLVSTLQIVPRGTEGAVSIEGTAAGLVASFLFSGAAYALNQVDVQGAVICVIASQIANLFESYVGALLQGQSGYEWLNNDAVNILNVTLGATLSIISRSLMS</sequence>